<organism evidence="6 7">
    <name type="scientific">Lapillicoccus jejuensis</name>
    <dbReference type="NCBI Taxonomy" id="402171"/>
    <lineage>
        <taxon>Bacteria</taxon>
        <taxon>Bacillati</taxon>
        <taxon>Actinomycetota</taxon>
        <taxon>Actinomycetes</taxon>
        <taxon>Micrococcales</taxon>
        <taxon>Intrasporangiaceae</taxon>
        <taxon>Lapillicoccus</taxon>
    </lineage>
</organism>
<feature type="region of interest" description="Disordered" evidence="4">
    <location>
        <begin position="416"/>
        <end position="457"/>
    </location>
</feature>
<feature type="region of interest" description="Disordered" evidence="4">
    <location>
        <begin position="2001"/>
        <end position="2034"/>
    </location>
</feature>
<feature type="domain" description="Fibronectin type-III" evidence="5">
    <location>
        <begin position="1648"/>
        <end position="1746"/>
    </location>
</feature>
<accession>A0A542DZ55</accession>
<dbReference type="Proteomes" id="UP000317893">
    <property type="component" value="Unassembled WGS sequence"/>
</dbReference>
<evidence type="ECO:0000256" key="2">
    <source>
        <dbReference type="ARBA" id="ARBA00023295"/>
    </source>
</evidence>
<dbReference type="SUPFAM" id="SSF50974">
    <property type="entry name" value="Nitrous oxide reductase, N-terminal domain"/>
    <property type="match status" value="1"/>
</dbReference>
<keyword evidence="3" id="KW-0119">Carbohydrate metabolism</keyword>
<evidence type="ECO:0000256" key="3">
    <source>
        <dbReference type="ARBA" id="ARBA00023326"/>
    </source>
</evidence>
<feature type="domain" description="Fibronectin type-III" evidence="5">
    <location>
        <begin position="1556"/>
        <end position="1647"/>
    </location>
</feature>
<evidence type="ECO:0000313" key="7">
    <source>
        <dbReference type="Proteomes" id="UP000317893"/>
    </source>
</evidence>
<dbReference type="InterPro" id="IPR003961">
    <property type="entry name" value="FN3_dom"/>
</dbReference>
<dbReference type="GO" id="GO:0000272">
    <property type="term" value="P:polysaccharide catabolic process"/>
    <property type="evidence" value="ECO:0007669"/>
    <property type="project" value="UniProtKB-KW"/>
</dbReference>
<dbReference type="EMBL" id="VFMN01000001">
    <property type="protein sequence ID" value="TQJ08375.1"/>
    <property type="molecule type" value="Genomic_DNA"/>
</dbReference>
<dbReference type="Pfam" id="PF00041">
    <property type="entry name" value="fn3"/>
    <property type="match status" value="2"/>
</dbReference>
<dbReference type="Pfam" id="PF17803">
    <property type="entry name" value="Cadherin_4"/>
    <property type="match status" value="1"/>
</dbReference>
<protein>
    <submittedName>
        <fullName evidence="6">Fibronectin type III domain protein</fullName>
    </submittedName>
</protein>
<gene>
    <name evidence="6" type="ORF">FB458_1463</name>
</gene>
<dbReference type="SUPFAM" id="SSF49265">
    <property type="entry name" value="Fibronectin type III"/>
    <property type="match status" value="1"/>
</dbReference>
<dbReference type="Gene3D" id="2.60.40.10">
    <property type="entry name" value="Immunoglobulins"/>
    <property type="match status" value="3"/>
</dbReference>
<evidence type="ECO:0000256" key="4">
    <source>
        <dbReference type="SAM" id="MobiDB-lite"/>
    </source>
</evidence>
<keyword evidence="1" id="KW-0677">Repeat</keyword>
<dbReference type="PANTHER" id="PTHR13817:SF73">
    <property type="entry name" value="FIBRONECTIN TYPE-III DOMAIN-CONTAINING PROTEIN"/>
    <property type="match status" value="1"/>
</dbReference>
<dbReference type="Pfam" id="PF17963">
    <property type="entry name" value="Big_9"/>
    <property type="match status" value="4"/>
</dbReference>
<dbReference type="GO" id="GO:0016798">
    <property type="term" value="F:hydrolase activity, acting on glycosyl bonds"/>
    <property type="evidence" value="ECO:0007669"/>
    <property type="project" value="UniProtKB-KW"/>
</dbReference>
<keyword evidence="2" id="KW-0326">Glycosidase</keyword>
<dbReference type="PROSITE" id="PS50853">
    <property type="entry name" value="FN3"/>
    <property type="match status" value="2"/>
</dbReference>
<keyword evidence="3" id="KW-0624">Polysaccharide degradation</keyword>
<dbReference type="InterPro" id="IPR011045">
    <property type="entry name" value="N2O_reductase_N"/>
</dbReference>
<feature type="compositionally biased region" description="Low complexity" evidence="4">
    <location>
        <begin position="1827"/>
        <end position="1859"/>
    </location>
</feature>
<keyword evidence="7" id="KW-1185">Reference proteome</keyword>
<dbReference type="SMART" id="SM00060">
    <property type="entry name" value="FN3"/>
    <property type="match status" value="4"/>
</dbReference>
<name>A0A542DZ55_9MICO</name>
<dbReference type="PANTHER" id="PTHR13817">
    <property type="entry name" value="TITIN"/>
    <property type="match status" value="1"/>
</dbReference>
<keyword evidence="2" id="KW-0378">Hydrolase</keyword>
<dbReference type="InterPro" id="IPR036116">
    <property type="entry name" value="FN3_sf"/>
</dbReference>
<feature type="region of interest" description="Disordered" evidence="4">
    <location>
        <begin position="1817"/>
        <end position="1861"/>
    </location>
</feature>
<dbReference type="CDD" id="cd00063">
    <property type="entry name" value="FN3"/>
    <property type="match status" value="2"/>
</dbReference>
<evidence type="ECO:0000259" key="5">
    <source>
        <dbReference type="PROSITE" id="PS50853"/>
    </source>
</evidence>
<feature type="compositionally biased region" description="Basic and acidic residues" evidence="4">
    <location>
        <begin position="429"/>
        <end position="455"/>
    </location>
</feature>
<evidence type="ECO:0000313" key="6">
    <source>
        <dbReference type="EMBL" id="TQJ08375.1"/>
    </source>
</evidence>
<evidence type="ECO:0000256" key="1">
    <source>
        <dbReference type="ARBA" id="ARBA00022737"/>
    </source>
</evidence>
<sequence>MRTAASARRRLGVASLVVLALVAGVLTWVALRAEGELVRKTDLHDGGVWVTNGQRALLGRLNKPAQQLDAGVAVDQTGGSGLDVLQDGASVVALSAATNQATPVDTASATLATDGVLTLPKPAATTGLAYAAQPPVDLRGGSVAVVDPATGKLWAARTAASGTPTRVALDALQAQSTPVATVGAGASVAVGADGTVYAVSGTTGRLVTLPVGDDGTFAAPVTRSLGVTSKALEVTAVGGRWVVLDAATGLLRAAGLDRPVEAADVSDGGLAQAALQQPGPAATSVLLAGPDGLSAVPLDDGGASGTLVQVPDTARRGTGPASALKPTAPVRLGSCAHAAWAGPTSTWYGRACGSVLDGGDVAPGAKPPQALELGGLGAATRRDGVRLRTNRGLVVLNDLDSGNLWDLDNTPLKIDDWDAVVPPPQQQDKNAKKDPNQRDDQVVRTPPKAEPDQLRVRAGRTSTLHVLDNDSDATGSILAIAPGDVSQPSVAGVTAAVSSDGQAVDVTVPDDPASSEFSFTYRVTNGTGGATSASSARVTVTVVDDAVNGAPYVRQGQAQLAKARYAAVPGGHVAVGVVADWRDPENDPLTVEASTPGVGVDPSGALAVTAPTSPGALTVRYAVADGHGGSTAGSVPVTVLADDARPVPPLPQPDVVRAVAGKPVQIRPLGNDVPGADPTDPDARMRLAAQVRAPGQLLLDTDLDTGVLTVTGRTPGTVFLTYAAQVGSAVAPGRIRVDVLPDPGADPSPVAAPDAATVRGQSPVVTDVLANDSSPRGDVLVVQKVLSDASWLRASVVQGRFLRIEATSSLSDQPTRRGLLRYTVSDGTKTAVGVVAVVQQPPADAPVPDVEDDEAVVRTGDVVTVPVLDNDTVSGGVPLVLDPRSVKVVQGGGQAFASGSVLRYIPDATPPGADQVVTLEYGAHPEGSVATERTGRVTVTVKPLPTAATPDQPPTARSFSASVTAGDTITITVPTSGVDPDGDLAYVVGVVGGDGKAVDLSLGRVLSVGPATIRYQAYPRSAGTEVIRYAVRDRFGLASDAFVRVGVVQPGDPQPPVAVADDVVAAPGRTVTVDPTANDLVAPGDTVEYDDFAPRNEPATLKDFARQKDDTFRVKAPDEADPRTLTYGITDGLFDPSVSTVTVRGQKGFNNPPVALDDVAQPKPGETAVVADVLANDRDPDGDAASLKVVRATGAGVSVVGQRVRIALQDHPRVVPYVIEDADGAQAMALVYVPTSSDGAPFVIPGRTIRMDANATATVDLSQYLADPRGRALQVTSPDTVSTSPSQVLASEVTGPRTVRLTSSRDYTGPGALMLEVTDATGPDDKAAVTAYVSVPVQVGPLTPVLRCPSYEVSLIGGGVPRTVDVPRLCHAWLPDGLDPASVTYTATWDQRPEGVELRQQDGESRGSRVRLAAAADAPSGTGTVTVGVQGSGESASFRVRVTSTKPVATAPGRPAAPPPAALPRVRPITVDGLQPGQSRAVDVRAYLDSPLATPQCSVSGVQVVSGTGVTGSASGCSLTVTASSSARRTAVLSLRVADGPGREVPTQATVTIKAPPDAPAGVTAVADRVAGGQARVSWRPPAYDGGLPVLEYEVRASTGKVLACTASPCTVTGLANGTPVTFTVRARNGVDWSPASAPSGPVTPDTKPQAVTVGRITPGDRTLKVTWSAPKNEGSPVDRYQVQWVDVNGGSGSGTAQVAGSALAHTVTGLVNDDQYKVRVQAHNGAGWGPYGPAVTAQSVGTPATVAAPRVDARPATPSTSTAALTITWSPVDPDGPAMQSYTVWRDGARLRTVSAKASLQVSDSVPYDGRTHRYAVSATNGGGKSSKPGPASSFRAAGVPATPGTPGVTTGSPTYSGRASWRLGDPHSGGYRTLQWETTAGHGGTISCSPTCSSATFGGLGTAPQQLRVRAQNDTPEWSPWSAYSASFQPYGPTRTVANLQASVSGSGGSYTVTWTWSTVENGRSVKVTATGCTLRSQTSCSRTGVGYQTTASATITQTAVNAPGTRPASTSKSARTPDKPLPAVSVRPSSATCGDSIGVGCPQPGVCRTVCNFVDVKIDNSSGTATCTVNTDSGGGFSPHPVAADGGWHRTSSYYGGHGGWVTATCDGRTSPRYSPWP</sequence>
<dbReference type="InterPro" id="IPR013783">
    <property type="entry name" value="Ig-like_fold"/>
</dbReference>
<reference evidence="6 7" key="1">
    <citation type="submission" date="2019-06" db="EMBL/GenBank/DDBJ databases">
        <title>Sequencing the genomes of 1000 actinobacteria strains.</title>
        <authorList>
            <person name="Klenk H.-P."/>
        </authorList>
    </citation>
    <scope>NUCLEOTIDE SEQUENCE [LARGE SCALE GENOMIC DNA]</scope>
    <source>
        <strain evidence="6 7">DSM 18607</strain>
    </source>
</reference>
<proteinExistence type="predicted"/>
<dbReference type="InterPro" id="IPR050964">
    <property type="entry name" value="Striated_Muscle_Regulatory"/>
</dbReference>
<comment type="caution">
    <text evidence="6">The sequence shown here is derived from an EMBL/GenBank/DDBJ whole genome shotgun (WGS) entry which is preliminary data.</text>
</comment>
<dbReference type="InterPro" id="IPR040853">
    <property type="entry name" value="RapA2_cadherin-like"/>
</dbReference>